<feature type="compositionally biased region" description="Low complexity" evidence="12">
    <location>
        <begin position="90"/>
        <end position="106"/>
    </location>
</feature>
<keyword evidence="10 13" id="KW-0472">Membrane</keyword>
<feature type="transmembrane region" description="Helical" evidence="13">
    <location>
        <begin position="316"/>
        <end position="340"/>
    </location>
</feature>
<feature type="transmembrane region" description="Helical" evidence="13">
    <location>
        <begin position="148"/>
        <end position="168"/>
    </location>
</feature>
<evidence type="ECO:0000256" key="7">
    <source>
        <dbReference type="ARBA" id="ARBA00022692"/>
    </source>
</evidence>
<proteinExistence type="predicted"/>
<feature type="transmembrane region" description="Helical" evidence="13">
    <location>
        <begin position="460"/>
        <end position="485"/>
    </location>
</feature>
<evidence type="ECO:0000256" key="1">
    <source>
        <dbReference type="ARBA" id="ARBA00004651"/>
    </source>
</evidence>
<feature type="region of interest" description="Disordered" evidence="12">
    <location>
        <begin position="509"/>
        <end position="549"/>
    </location>
</feature>
<keyword evidence="2" id="KW-0813">Transport</keyword>
<feature type="transmembrane region" description="Helical" evidence="13">
    <location>
        <begin position="216"/>
        <end position="237"/>
    </location>
</feature>
<dbReference type="Proteomes" id="UP000631535">
    <property type="component" value="Unassembled WGS sequence"/>
</dbReference>
<dbReference type="SUPFAM" id="SSF55604">
    <property type="entry name" value="Glucose permease domain IIB"/>
    <property type="match status" value="1"/>
</dbReference>
<gene>
    <name evidence="16" type="ORF">GCM10012287_16160</name>
</gene>
<dbReference type="EMBL" id="BMMP01000004">
    <property type="protein sequence ID" value="GGO46263.1"/>
    <property type="molecule type" value="Genomic_DNA"/>
</dbReference>
<feature type="transmembrane region" description="Helical" evidence="13">
    <location>
        <begin position="180"/>
        <end position="204"/>
    </location>
</feature>
<keyword evidence="4" id="KW-0762">Sugar transport</keyword>
<protein>
    <recommendedName>
        <fullName evidence="18">PTS alpha-glucoside transporter subunit IIA</fullName>
    </recommendedName>
</protein>
<dbReference type="Gene3D" id="3.30.1360.60">
    <property type="entry name" value="Glucose permease domain IIB"/>
    <property type="match status" value="1"/>
</dbReference>
<dbReference type="InterPro" id="IPR018113">
    <property type="entry name" value="PTrfase_EIIB_Cys"/>
</dbReference>
<evidence type="ECO:0000259" key="15">
    <source>
        <dbReference type="PROSITE" id="PS51103"/>
    </source>
</evidence>
<dbReference type="PANTHER" id="PTHR30175">
    <property type="entry name" value="PHOSPHOTRANSFERASE SYSTEM TRANSPORT PROTEIN"/>
    <property type="match status" value="1"/>
</dbReference>
<dbReference type="PROSITE" id="PS01035">
    <property type="entry name" value="PTS_EIIB_TYPE_1_CYS"/>
    <property type="match status" value="1"/>
</dbReference>
<evidence type="ECO:0000256" key="13">
    <source>
        <dbReference type="SAM" id="Phobius"/>
    </source>
</evidence>
<dbReference type="PROSITE" id="PS51103">
    <property type="entry name" value="PTS_EIIC_TYPE_1"/>
    <property type="match status" value="1"/>
</dbReference>
<evidence type="ECO:0000256" key="8">
    <source>
        <dbReference type="ARBA" id="ARBA00022777"/>
    </source>
</evidence>
<evidence type="ECO:0000256" key="5">
    <source>
        <dbReference type="ARBA" id="ARBA00022679"/>
    </source>
</evidence>
<evidence type="ECO:0000256" key="4">
    <source>
        <dbReference type="ARBA" id="ARBA00022597"/>
    </source>
</evidence>
<reference evidence="17" key="1">
    <citation type="journal article" date="2019" name="Int. J. Syst. Evol. Microbiol.">
        <title>The Global Catalogue of Microorganisms (GCM) 10K type strain sequencing project: providing services to taxonomists for standard genome sequencing and annotation.</title>
        <authorList>
            <consortium name="The Broad Institute Genomics Platform"/>
            <consortium name="The Broad Institute Genome Sequencing Center for Infectious Disease"/>
            <person name="Wu L."/>
            <person name="Ma J."/>
        </authorList>
    </citation>
    <scope>NUCLEOTIDE SEQUENCE [LARGE SCALE GENOMIC DNA]</scope>
    <source>
        <strain evidence="17">CGMCC 4.7178</strain>
    </source>
</reference>
<dbReference type="Pfam" id="PF00367">
    <property type="entry name" value="PTS_EIIB"/>
    <property type="match status" value="1"/>
</dbReference>
<keyword evidence="9 13" id="KW-1133">Transmembrane helix</keyword>
<keyword evidence="5" id="KW-0808">Transferase</keyword>
<evidence type="ECO:0000256" key="3">
    <source>
        <dbReference type="ARBA" id="ARBA00022475"/>
    </source>
</evidence>
<dbReference type="InterPro" id="IPR003352">
    <property type="entry name" value="PTS_EIIC"/>
</dbReference>
<feature type="domain" description="PTS EIIC type-1" evidence="15">
    <location>
        <begin position="143"/>
        <end position="501"/>
    </location>
</feature>
<name>A0ABQ2M5R3_9ACTN</name>
<evidence type="ECO:0000313" key="17">
    <source>
        <dbReference type="Proteomes" id="UP000631535"/>
    </source>
</evidence>
<evidence type="ECO:0000256" key="11">
    <source>
        <dbReference type="PROSITE-ProRule" id="PRU00421"/>
    </source>
</evidence>
<dbReference type="InterPro" id="IPR036878">
    <property type="entry name" value="Glu_permease_IIB"/>
</dbReference>
<dbReference type="InterPro" id="IPR001996">
    <property type="entry name" value="PTS_IIB_1"/>
</dbReference>
<sequence>MSTDQNRQIAEALLPLVGGAQNVFSINHCMTRLRLGLHDRSLVQDAALRALPAVLGLVEDDEAFQIVLGPGKVARVTPEFRTLVERDPHPAAASAPDGGDAAGTDAPPVPAGHATAEELAERGEAIRAARRHRNATPVKLMLRRVANIFVPLIPALIGCGIVAGINGLLTNLVSSGSAQWASGVVPALTAISTGFMSLIAVFVGINTAAEFGGTPVLGGAAAAVIVFAGVSDVSAFGEKLAPGQGGVLGALFAALLAVHVERWCRRRVPEAVDVLVTPTVTVLVAGLVTLFGLMYVCGLVSTGIGEAANWLLLRGGAVAGFVLGGLFLPLVMLGLHQALIPIHTTLIEQDGFTVLLPVLAMAGAGQVGAALAVYLRLRRNTSIRKTIRSALPAGLMGVGEPLIYGVSLPLGRPFVTACVGGAVGGGVVGLFHQIGTSVGSTAIGPSGWALFPLLKGNQGLGAIAAVYGLGMATGYVAGFVATYFFGFSKQMLAELDVAPESARPAGRVVAGGVPAAAEPGAPARGGGMPDGADEEDGDGQGGPRRPVGV</sequence>
<accession>A0ABQ2M5R3</accession>
<dbReference type="InterPro" id="IPR050558">
    <property type="entry name" value="PTS_Sugar-Specific_Components"/>
</dbReference>
<feature type="region of interest" description="Disordered" evidence="12">
    <location>
        <begin position="85"/>
        <end position="112"/>
    </location>
</feature>
<dbReference type="Pfam" id="PF02378">
    <property type="entry name" value="PTS_EIIC"/>
    <property type="match status" value="1"/>
</dbReference>
<dbReference type="PROSITE" id="PS51098">
    <property type="entry name" value="PTS_EIIB_TYPE_1"/>
    <property type="match status" value="1"/>
</dbReference>
<dbReference type="InterPro" id="IPR013013">
    <property type="entry name" value="PTS_EIIC_1"/>
</dbReference>
<dbReference type="CDD" id="cd00212">
    <property type="entry name" value="PTS_IIB_glc"/>
    <property type="match status" value="1"/>
</dbReference>
<evidence type="ECO:0000256" key="2">
    <source>
        <dbReference type="ARBA" id="ARBA00022448"/>
    </source>
</evidence>
<evidence type="ECO:0000259" key="14">
    <source>
        <dbReference type="PROSITE" id="PS51098"/>
    </source>
</evidence>
<evidence type="ECO:0000256" key="6">
    <source>
        <dbReference type="ARBA" id="ARBA00022683"/>
    </source>
</evidence>
<feature type="active site" description="Phosphocysteine intermediate; for EIIB activity" evidence="11">
    <location>
        <position position="29"/>
    </location>
</feature>
<evidence type="ECO:0000256" key="9">
    <source>
        <dbReference type="ARBA" id="ARBA00022989"/>
    </source>
</evidence>
<organism evidence="16 17">
    <name type="scientific">Streptomyces daqingensis</name>
    <dbReference type="NCBI Taxonomy" id="1472640"/>
    <lineage>
        <taxon>Bacteria</taxon>
        <taxon>Bacillati</taxon>
        <taxon>Actinomycetota</taxon>
        <taxon>Actinomycetes</taxon>
        <taxon>Kitasatosporales</taxon>
        <taxon>Streptomycetaceae</taxon>
        <taxon>Streptomyces</taxon>
    </lineage>
</organism>
<evidence type="ECO:0000256" key="10">
    <source>
        <dbReference type="ARBA" id="ARBA00023136"/>
    </source>
</evidence>
<comment type="caution">
    <text evidence="16">The sequence shown here is derived from an EMBL/GenBank/DDBJ whole genome shotgun (WGS) entry which is preliminary data.</text>
</comment>
<keyword evidence="8" id="KW-0418">Kinase</keyword>
<dbReference type="PANTHER" id="PTHR30175:SF3">
    <property type="entry name" value="PTS SYSTEM N-ACETYLMURAMIC ACID-SPECIFIC EIIBC COMPONENT"/>
    <property type="match status" value="1"/>
</dbReference>
<feature type="domain" description="PTS EIIB type-1" evidence="14">
    <location>
        <begin position="7"/>
        <end position="90"/>
    </location>
</feature>
<feature type="compositionally biased region" description="Low complexity" evidence="12">
    <location>
        <begin position="509"/>
        <end position="522"/>
    </location>
</feature>
<evidence type="ECO:0000256" key="12">
    <source>
        <dbReference type="SAM" id="MobiDB-lite"/>
    </source>
</evidence>
<feature type="transmembrane region" description="Helical" evidence="13">
    <location>
        <begin position="352"/>
        <end position="375"/>
    </location>
</feature>
<keyword evidence="6" id="KW-0598">Phosphotransferase system</keyword>
<keyword evidence="17" id="KW-1185">Reference proteome</keyword>
<comment type="subcellular location">
    <subcellularLocation>
        <location evidence="1">Cell membrane</location>
        <topology evidence="1">Multi-pass membrane protein</topology>
    </subcellularLocation>
</comment>
<keyword evidence="3" id="KW-1003">Cell membrane</keyword>
<evidence type="ECO:0000313" key="16">
    <source>
        <dbReference type="EMBL" id="GGO46263.1"/>
    </source>
</evidence>
<evidence type="ECO:0008006" key="18">
    <source>
        <dbReference type="Google" id="ProtNLM"/>
    </source>
</evidence>
<keyword evidence="7 13" id="KW-0812">Transmembrane</keyword>
<feature type="transmembrane region" description="Helical" evidence="13">
    <location>
        <begin position="272"/>
        <end position="296"/>
    </location>
</feature>
<dbReference type="RefSeq" id="WP_189036383.1">
    <property type="nucleotide sequence ID" value="NZ_BMMP01000004.1"/>
</dbReference>